<keyword evidence="5" id="KW-1185">Reference proteome</keyword>
<protein>
    <submittedName>
        <fullName evidence="4">3-hydroxybenzoate 6-hydroxylase</fullName>
    </submittedName>
</protein>
<dbReference type="GeneID" id="28732569"/>
<dbReference type="InterPro" id="IPR050493">
    <property type="entry name" value="FAD-dep_Monooxygenase_BioMet"/>
</dbReference>
<evidence type="ECO:0000313" key="5">
    <source>
        <dbReference type="Proteomes" id="UP000038010"/>
    </source>
</evidence>
<dbReference type="VEuPathDB" id="FungiDB:AB675_1181"/>
<dbReference type="Gene3D" id="3.50.50.60">
    <property type="entry name" value="FAD/NAD(P)-binding domain"/>
    <property type="match status" value="1"/>
</dbReference>
<evidence type="ECO:0000256" key="3">
    <source>
        <dbReference type="ARBA" id="ARBA00023033"/>
    </source>
</evidence>
<keyword evidence="3" id="KW-0503">Monooxygenase</keyword>
<dbReference type="OrthoDB" id="16820at2759"/>
<comment type="similarity">
    <text evidence="1">Belongs to the paxM FAD-dependent monooxygenase family.</text>
</comment>
<dbReference type="PANTHER" id="PTHR13789:SF242">
    <property type="entry name" value="FAD-BINDING DOMAIN-CONTAINING PROTEIN"/>
    <property type="match status" value="1"/>
</dbReference>
<accession>A0A0N1NX76</accession>
<dbReference type="SUPFAM" id="SSF54373">
    <property type="entry name" value="FAD-linked reductases, C-terminal domain"/>
    <property type="match status" value="1"/>
</dbReference>
<reference evidence="4 5" key="1">
    <citation type="submission" date="2015-06" db="EMBL/GenBank/DDBJ databases">
        <title>Draft genome of the ant-associated black yeast Phialophora attae CBS 131958.</title>
        <authorList>
            <person name="Moreno L.F."/>
            <person name="Stielow B.J."/>
            <person name="de Hoog S."/>
            <person name="Vicente V.A."/>
            <person name="Weiss V.A."/>
            <person name="de Vries M."/>
            <person name="Cruz L.M."/>
            <person name="Souza E.M."/>
        </authorList>
    </citation>
    <scope>NUCLEOTIDE SEQUENCE [LARGE SCALE GENOMIC DNA]</scope>
    <source>
        <strain evidence="4 5">CBS 131958</strain>
    </source>
</reference>
<dbReference type="RefSeq" id="XP_017998007.1">
    <property type="nucleotide sequence ID" value="XM_018140698.1"/>
</dbReference>
<gene>
    <name evidence="4" type="ORF">AB675_1181</name>
</gene>
<dbReference type="AlphaFoldDB" id="A0A0N1NX76"/>
<comment type="caution">
    <text evidence="4">The sequence shown here is derived from an EMBL/GenBank/DDBJ whole genome shotgun (WGS) entry which is preliminary data.</text>
</comment>
<dbReference type="Proteomes" id="UP000038010">
    <property type="component" value="Unassembled WGS sequence"/>
</dbReference>
<proteinExistence type="inferred from homology"/>
<evidence type="ECO:0000256" key="2">
    <source>
        <dbReference type="ARBA" id="ARBA00023002"/>
    </source>
</evidence>
<name>A0A0N1NX76_9EURO</name>
<dbReference type="SUPFAM" id="SSF51905">
    <property type="entry name" value="FAD/NAD(P)-binding domain"/>
    <property type="match status" value="1"/>
</dbReference>
<dbReference type="PANTHER" id="PTHR13789">
    <property type="entry name" value="MONOOXYGENASE"/>
    <property type="match status" value="1"/>
</dbReference>
<evidence type="ECO:0000256" key="1">
    <source>
        <dbReference type="ARBA" id="ARBA00007992"/>
    </source>
</evidence>
<dbReference type="InterPro" id="IPR036188">
    <property type="entry name" value="FAD/NAD-bd_sf"/>
</dbReference>
<evidence type="ECO:0000313" key="4">
    <source>
        <dbReference type="EMBL" id="KPI38044.1"/>
    </source>
</evidence>
<organism evidence="4 5">
    <name type="scientific">Cyphellophora attinorum</name>
    <dbReference type="NCBI Taxonomy" id="1664694"/>
    <lineage>
        <taxon>Eukaryota</taxon>
        <taxon>Fungi</taxon>
        <taxon>Dikarya</taxon>
        <taxon>Ascomycota</taxon>
        <taxon>Pezizomycotina</taxon>
        <taxon>Eurotiomycetes</taxon>
        <taxon>Chaetothyriomycetidae</taxon>
        <taxon>Chaetothyriales</taxon>
        <taxon>Cyphellophoraceae</taxon>
        <taxon>Cyphellophora</taxon>
    </lineage>
</organism>
<dbReference type="STRING" id="1664694.A0A0N1NX76"/>
<dbReference type="GO" id="GO:0004497">
    <property type="term" value="F:monooxygenase activity"/>
    <property type="evidence" value="ECO:0007669"/>
    <property type="project" value="UniProtKB-KW"/>
</dbReference>
<dbReference type="EMBL" id="LFJN01000020">
    <property type="protein sequence ID" value="KPI38044.1"/>
    <property type="molecule type" value="Genomic_DNA"/>
</dbReference>
<sequence length="279" mass="31644">MREILLGRADPPQLTGDLAYRLLLKTEDMKKDPELLEFIEKPQVNYWLGPDAHAVNYVLRGGELFNMVLLVPDDLPEGVNVQPGNIQEMQALYKDWDPRIVKLLALCESVHKWRLAIKQEVEMWSHPTGSFTLLGDAVHATLPYLASGAGMALEDGAFLGALFSRSTNPRDPVERRRLLAIYEKCRKARTNMVVSRGNLQQYLYHLHDGPEQQERDRKMQAMEPGEALAWRDSGLSPQLLGYEVDRDIDRFWHLQSEEIVAKPHAPPGGIEETAVRASL</sequence>
<keyword evidence="2" id="KW-0560">Oxidoreductase</keyword>